<dbReference type="AlphaFoldDB" id="A0A7S0HED0"/>
<evidence type="ECO:0000256" key="1">
    <source>
        <dbReference type="ARBA" id="ARBA00004229"/>
    </source>
</evidence>
<feature type="region of interest" description="Disordered" evidence="4">
    <location>
        <begin position="501"/>
        <end position="532"/>
    </location>
</feature>
<name>A0A7S0HED0_9CRYP</name>
<evidence type="ECO:0000259" key="5">
    <source>
        <dbReference type="PROSITE" id="PS51424"/>
    </source>
</evidence>
<dbReference type="GO" id="GO:0007165">
    <property type="term" value="P:signal transduction"/>
    <property type="evidence" value="ECO:0007669"/>
    <property type="project" value="InterPro"/>
</dbReference>
<dbReference type="InterPro" id="IPR020859">
    <property type="entry name" value="ROC"/>
</dbReference>
<dbReference type="InterPro" id="IPR036388">
    <property type="entry name" value="WH-like_DNA-bd_sf"/>
</dbReference>
<dbReference type="GO" id="GO:0000166">
    <property type="term" value="F:nucleotide binding"/>
    <property type="evidence" value="ECO:0007669"/>
    <property type="project" value="UniProtKB-KW"/>
</dbReference>
<comment type="subcellular location">
    <subcellularLocation>
        <location evidence="1">Plastid</location>
        <location evidence="1">Chloroplast</location>
    </subcellularLocation>
</comment>
<dbReference type="PANTHER" id="PTHR47508:SF1">
    <property type="entry name" value="NON-SPECIFIC SERINE_THREONINE PROTEIN KINASE"/>
    <property type="match status" value="1"/>
</dbReference>
<keyword evidence="3" id="KW-0547">Nucleotide-binding</keyword>
<dbReference type="PROSITE" id="PS51424">
    <property type="entry name" value="ROC"/>
    <property type="match status" value="1"/>
</dbReference>
<sequence length="1276" mass="144960">MNDLERDLFSSKYDTHAAIKRIRDASTHTSNVGKPFKKRFCLIKAHYLLGLQEPQRSLVSSNLHPCYDDNQGLLDLSLKTNSMKRYIAPQLRIQSLPPWITQLGFRLCIIDVSGNPNLSRLPVDELCSIENLKEIRCEGCIVLSLPPPEIADQGGQTVVTYLRRVHEDGECNKRMSLILIGNGEAGKTSVLQALKSKDDRATKIDVDEGRTIGLDLHEWQPEDEEGLTFEVMDFGGQAVYSKTNQYFIVRRALYVLVWAVRRHSKNQTDAEEGSPASSNLKSMISFWMRAIQARVPGASVLLVATHIDLAENEGVFKQQCEDVKRCVEEELEGMSEAEDEMIMSLNVLNSGESLPVNCLDGNGIASLRKSMCREAKQLLWWNETIPRAFLRLKDKIVQESQTVPLIDRERYISLVRDAGVHQDEMKVVTSFLHEMGVLKYFNRSYRVSAHPDQNENDIDRDRTLEAKPSLCIQRCACTFLGCLSFVHGCFRRSPNRIDAANETSSDDLEAGESVIGNGDIGNTTAADSSASDEKKQKYSFEDTVFIDRQWMIQVFKGVMRHDWRHLLDLYVDDPIKLKKVKKMLYLGIIDEDILEDLWLPYKLTEEDNSSVAEKRIDPHKAVALLRGCDLAHFLPEADITGSERIGSNRELLCPGIIPDFTREHQRSIQNQKKSGRLSESLNLEYNIFPPGFLDRLLVRCAARHLDIDCSSSLAVVSGWGRMLVISWSSKGDRHTLTVDGSTKQQMTNFKEDLKQVKSFFPGMRQKKMDEKSIGEARLQVAIFSDGDKSCEVARVIKRNLKRLHGDQENSLDLSVSVVHPPDAHEKYLSEAGLVNLLCISAECLKQDSDSFRRLWNELLTRKDSIIIPIILDDYTIHDKIKWWPIEITGMEKKHSIYHPYKSDIESMRKLYKDVLKKLQQGVHGSPVELESVSSQNKLFCEECLGEGLNSEDDGDFELSESNLEEIRTTEGNSKVVTCRKGHARAVQEVLRFNSKYSPCPSCLELKKVPHFFKRPACLSRLQRSLMSKAYCISCERDVDVIDIVPPQVFLSYNWGAQKSTQEMVRRVKQAIEEKTIMQCWFDVEGGINLGDDHIKKMKLGVKRCSVFVLFISDKYVKSPNCRRELTQACLTAKYIIPVFVPVLFEEGKDTTEKESESGWKGRSERWWERMAEIETQEVKVIEIEEAKDIEVKKAKDGETGAANEIKVLEYLSSIPKTYNLGATTNDEGRITEVQGLEALVAAVQARVYRGGFTVHEIRERGNELVGREREETTSLL</sequence>
<dbReference type="EMBL" id="HBEO01013671">
    <property type="protein sequence ID" value="CAD8481996.1"/>
    <property type="molecule type" value="Transcribed_RNA"/>
</dbReference>
<protein>
    <recommendedName>
        <fullName evidence="5">Roc domain-containing protein</fullName>
    </recommendedName>
</protein>
<proteinExistence type="predicted"/>
<dbReference type="SUPFAM" id="SSF52540">
    <property type="entry name" value="P-loop containing nucleoside triphosphate hydrolases"/>
    <property type="match status" value="1"/>
</dbReference>
<dbReference type="Gene3D" id="1.10.10.10">
    <property type="entry name" value="Winged helix-like DNA-binding domain superfamily/Winged helix DNA-binding domain"/>
    <property type="match status" value="1"/>
</dbReference>
<organism evidence="6">
    <name type="scientific">Hanusia phi</name>
    <dbReference type="NCBI Taxonomy" id="3032"/>
    <lineage>
        <taxon>Eukaryota</taxon>
        <taxon>Cryptophyceae</taxon>
        <taxon>Pyrenomonadales</taxon>
        <taxon>Geminigeraceae</taxon>
        <taxon>Hanusia</taxon>
    </lineage>
</organism>
<dbReference type="SUPFAM" id="SSF52200">
    <property type="entry name" value="Toll/Interleukin receptor TIR domain"/>
    <property type="match status" value="1"/>
</dbReference>
<dbReference type="InterPro" id="IPR000157">
    <property type="entry name" value="TIR_dom"/>
</dbReference>
<feature type="domain" description="Roc" evidence="5">
    <location>
        <begin position="168"/>
        <end position="378"/>
    </location>
</feature>
<dbReference type="Gene3D" id="3.40.50.10140">
    <property type="entry name" value="Toll/interleukin-1 receptor homology (TIR) domain"/>
    <property type="match status" value="1"/>
</dbReference>
<evidence type="ECO:0000313" key="6">
    <source>
        <dbReference type="EMBL" id="CAD8481996.1"/>
    </source>
</evidence>
<dbReference type="Pfam" id="PF13676">
    <property type="entry name" value="TIR_2"/>
    <property type="match status" value="1"/>
</dbReference>
<dbReference type="Gene3D" id="3.40.50.300">
    <property type="entry name" value="P-loop containing nucleotide triphosphate hydrolases"/>
    <property type="match status" value="1"/>
</dbReference>
<evidence type="ECO:0000256" key="3">
    <source>
        <dbReference type="ARBA" id="ARBA00022741"/>
    </source>
</evidence>
<feature type="compositionally biased region" description="Polar residues" evidence="4">
    <location>
        <begin position="520"/>
        <end position="529"/>
    </location>
</feature>
<gene>
    <name evidence="6" type="ORF">HPHI1048_LOCUS9295</name>
</gene>
<evidence type="ECO:0000256" key="4">
    <source>
        <dbReference type="SAM" id="MobiDB-lite"/>
    </source>
</evidence>
<dbReference type="InterPro" id="IPR035897">
    <property type="entry name" value="Toll_tir_struct_dom_sf"/>
</dbReference>
<dbReference type="PANTHER" id="PTHR47508">
    <property type="entry name" value="SAM DOMAIN-CONTAINING PROTEIN-RELATED"/>
    <property type="match status" value="1"/>
</dbReference>
<evidence type="ECO:0000256" key="2">
    <source>
        <dbReference type="ARBA" id="ARBA00022737"/>
    </source>
</evidence>
<dbReference type="GO" id="GO:0009507">
    <property type="term" value="C:chloroplast"/>
    <property type="evidence" value="ECO:0007669"/>
    <property type="project" value="UniProtKB-SubCell"/>
</dbReference>
<keyword evidence="2" id="KW-0677">Repeat</keyword>
<dbReference type="Pfam" id="PF08477">
    <property type="entry name" value="Roc"/>
    <property type="match status" value="1"/>
</dbReference>
<dbReference type="InterPro" id="IPR027417">
    <property type="entry name" value="P-loop_NTPase"/>
</dbReference>
<accession>A0A7S0HED0</accession>
<reference evidence="6" key="1">
    <citation type="submission" date="2021-01" db="EMBL/GenBank/DDBJ databases">
        <authorList>
            <person name="Corre E."/>
            <person name="Pelletier E."/>
            <person name="Niang G."/>
            <person name="Scheremetjew M."/>
            <person name="Finn R."/>
            <person name="Kale V."/>
            <person name="Holt S."/>
            <person name="Cochrane G."/>
            <person name="Meng A."/>
            <person name="Brown T."/>
            <person name="Cohen L."/>
        </authorList>
    </citation>
    <scope>NUCLEOTIDE SEQUENCE</scope>
    <source>
        <strain evidence="6">CCMP325</strain>
    </source>
</reference>
<dbReference type="Gene3D" id="3.30.70.1390">
    <property type="entry name" value="ROC domain from the Parkinson's disease-associated leucine-rich repeat kinase 2"/>
    <property type="match status" value="1"/>
</dbReference>